<gene>
    <name evidence="1" type="ORF">KK1_038633</name>
</gene>
<evidence type="ECO:0000313" key="2">
    <source>
        <dbReference type="Proteomes" id="UP000075243"/>
    </source>
</evidence>
<organism evidence="1 2">
    <name type="scientific">Cajanus cajan</name>
    <name type="common">Pigeon pea</name>
    <name type="synonym">Cajanus indicus</name>
    <dbReference type="NCBI Taxonomy" id="3821"/>
    <lineage>
        <taxon>Eukaryota</taxon>
        <taxon>Viridiplantae</taxon>
        <taxon>Streptophyta</taxon>
        <taxon>Embryophyta</taxon>
        <taxon>Tracheophyta</taxon>
        <taxon>Spermatophyta</taxon>
        <taxon>Magnoliopsida</taxon>
        <taxon>eudicotyledons</taxon>
        <taxon>Gunneridae</taxon>
        <taxon>Pentapetalae</taxon>
        <taxon>rosids</taxon>
        <taxon>fabids</taxon>
        <taxon>Fabales</taxon>
        <taxon>Fabaceae</taxon>
        <taxon>Papilionoideae</taxon>
        <taxon>50 kb inversion clade</taxon>
        <taxon>NPAAA clade</taxon>
        <taxon>indigoferoid/millettioid clade</taxon>
        <taxon>Phaseoleae</taxon>
        <taxon>Cajanus</taxon>
    </lineage>
</organism>
<evidence type="ECO:0008006" key="3">
    <source>
        <dbReference type="Google" id="ProtNLM"/>
    </source>
</evidence>
<protein>
    <recommendedName>
        <fullName evidence="3">Retrotransposon Copia-like N-terminal domain-containing protein</fullName>
    </recommendedName>
</protein>
<sequence length="90" mass="10652">MTMALKSKNKLQLVDGSLPKPEVEDPSFWAWDRCNTMVLSWINNSLNASIVQSIIWMETAYEVWNDFPERYYQGDIFHISELQEEIYSMK</sequence>
<dbReference type="Gramene" id="C.cajan_36818.t">
    <property type="protein sequence ID" value="C.cajan_36818.t.cds1"/>
    <property type="gene ID" value="C.cajan_36818"/>
</dbReference>
<dbReference type="Proteomes" id="UP000075243">
    <property type="component" value="Unassembled WGS sequence"/>
</dbReference>
<dbReference type="AlphaFoldDB" id="A0A151RBZ9"/>
<dbReference type="EMBL" id="KQ483863">
    <property type="protein sequence ID" value="KYP40051.1"/>
    <property type="molecule type" value="Genomic_DNA"/>
</dbReference>
<proteinExistence type="predicted"/>
<dbReference type="PANTHER" id="PTHR37610:SF55">
    <property type="entry name" value="RETROTRANSPOSON COPIA-LIKE N-TERMINAL DOMAIN-CONTAINING PROTEIN"/>
    <property type="match status" value="1"/>
</dbReference>
<reference evidence="1" key="1">
    <citation type="journal article" date="2012" name="Nat. Biotechnol.">
        <title>Draft genome sequence of pigeonpea (Cajanus cajan), an orphan legume crop of resource-poor farmers.</title>
        <authorList>
            <person name="Varshney R.K."/>
            <person name="Chen W."/>
            <person name="Li Y."/>
            <person name="Bharti A.K."/>
            <person name="Saxena R.K."/>
            <person name="Schlueter J.A."/>
            <person name="Donoghue M.T."/>
            <person name="Azam S."/>
            <person name="Fan G."/>
            <person name="Whaley A.M."/>
            <person name="Farmer A.D."/>
            <person name="Sheridan J."/>
            <person name="Iwata A."/>
            <person name="Tuteja R."/>
            <person name="Penmetsa R.V."/>
            <person name="Wu W."/>
            <person name="Upadhyaya H.D."/>
            <person name="Yang S.P."/>
            <person name="Shah T."/>
            <person name="Saxena K.B."/>
            <person name="Michael T."/>
            <person name="McCombie W.R."/>
            <person name="Yang B."/>
            <person name="Zhang G."/>
            <person name="Yang H."/>
            <person name="Wang J."/>
            <person name="Spillane C."/>
            <person name="Cook D.R."/>
            <person name="May G.D."/>
            <person name="Xu X."/>
            <person name="Jackson S.A."/>
        </authorList>
    </citation>
    <scope>NUCLEOTIDE SEQUENCE [LARGE SCALE GENOMIC DNA]</scope>
</reference>
<name>A0A151RBZ9_CAJCA</name>
<accession>A0A151RBZ9</accession>
<dbReference type="PANTHER" id="PTHR37610">
    <property type="entry name" value="CCHC-TYPE DOMAIN-CONTAINING PROTEIN"/>
    <property type="match status" value="1"/>
</dbReference>
<keyword evidence="2" id="KW-1185">Reference proteome</keyword>
<evidence type="ECO:0000313" key="1">
    <source>
        <dbReference type="EMBL" id="KYP40051.1"/>
    </source>
</evidence>